<proteinExistence type="predicted"/>
<organism evidence="3 4">
    <name type="scientific">Hippea maritima (strain ATCC 700847 / DSM 10411 / MH2)</name>
    <dbReference type="NCBI Taxonomy" id="760142"/>
    <lineage>
        <taxon>Bacteria</taxon>
        <taxon>Pseudomonadati</taxon>
        <taxon>Campylobacterota</taxon>
        <taxon>Desulfurellia</taxon>
        <taxon>Desulfurellales</taxon>
        <taxon>Hippeaceae</taxon>
        <taxon>Hippea</taxon>
    </lineage>
</organism>
<evidence type="ECO:0000259" key="2">
    <source>
        <dbReference type="PROSITE" id="PS51352"/>
    </source>
</evidence>
<protein>
    <recommendedName>
        <fullName evidence="2">Thioredoxin domain-containing protein</fullName>
    </recommendedName>
</protein>
<dbReference type="InterPro" id="IPR036249">
    <property type="entry name" value="Thioredoxin-like_sf"/>
</dbReference>
<feature type="domain" description="Thioredoxin" evidence="2">
    <location>
        <begin position="93"/>
        <end position="230"/>
    </location>
</feature>
<dbReference type="RefSeq" id="WP_013681956.1">
    <property type="nucleotide sequence ID" value="NC_015318.1"/>
</dbReference>
<gene>
    <name evidence="3" type="ordered locus">Hipma_0946</name>
</gene>
<dbReference type="STRING" id="760142.Hipma_0946"/>
<dbReference type="Pfam" id="PF13098">
    <property type="entry name" value="Thioredoxin_2"/>
    <property type="match status" value="1"/>
</dbReference>
<accession>F2LVY1</accession>
<dbReference type="InParanoid" id="F2LVY1"/>
<dbReference type="OrthoDB" id="9800545at2"/>
<sequence>MKNFKKLILGTSILLIGSNYALAATKYDDVLKKIIPSKINYTAQVEKKSILNGFDQVNVGIENKKTGTIYHRYLWISKDKKTIIPVVLKLQNGQLRRATPDKLMERVQTNIKWFNDLIGSLPRNILKSYGNGKTTVYLFSDPLCPFCKRELSNLVKLAKEGKIKLFILPFNVHGEEAKKASAIFLDIEEKEGLKAAIDKIENASFSNVKKMVKQTKNVDKLLKKYSSVMDKITQSAFKNGIQGTPGIVIPKSKEKGYVIVGLSNIDQYIK</sequence>
<dbReference type="eggNOG" id="COG1651">
    <property type="taxonomic scope" value="Bacteria"/>
</dbReference>
<dbReference type="InterPro" id="IPR051470">
    <property type="entry name" value="Thiol:disulfide_interchange"/>
</dbReference>
<feature type="signal peptide" evidence="1">
    <location>
        <begin position="1"/>
        <end position="23"/>
    </location>
</feature>
<dbReference type="InterPro" id="IPR012336">
    <property type="entry name" value="Thioredoxin-like_fold"/>
</dbReference>
<dbReference type="HOGENOM" id="CLU_083593_1_1_7"/>
<evidence type="ECO:0000256" key="1">
    <source>
        <dbReference type="SAM" id="SignalP"/>
    </source>
</evidence>
<feature type="chain" id="PRO_5003285956" description="Thioredoxin domain-containing protein" evidence="1">
    <location>
        <begin position="24"/>
        <end position="270"/>
    </location>
</feature>
<keyword evidence="1" id="KW-0732">Signal</keyword>
<dbReference type="EMBL" id="CP002606">
    <property type="protein sequence ID" value="AEA33915.1"/>
    <property type="molecule type" value="Genomic_DNA"/>
</dbReference>
<evidence type="ECO:0000313" key="4">
    <source>
        <dbReference type="Proteomes" id="UP000008139"/>
    </source>
</evidence>
<dbReference type="PANTHER" id="PTHR35272:SF3">
    <property type="entry name" value="THIOL:DISULFIDE INTERCHANGE PROTEIN DSBC"/>
    <property type="match status" value="1"/>
</dbReference>
<dbReference type="InterPro" id="IPR013766">
    <property type="entry name" value="Thioredoxin_domain"/>
</dbReference>
<dbReference type="SUPFAM" id="SSF52833">
    <property type="entry name" value="Thioredoxin-like"/>
    <property type="match status" value="1"/>
</dbReference>
<dbReference type="Gene3D" id="3.40.30.10">
    <property type="entry name" value="Glutaredoxin"/>
    <property type="match status" value="1"/>
</dbReference>
<dbReference type="PANTHER" id="PTHR35272">
    <property type="entry name" value="THIOL:DISULFIDE INTERCHANGE PROTEIN DSBC-RELATED"/>
    <property type="match status" value="1"/>
</dbReference>
<dbReference type="KEGG" id="hmr:Hipma_0946"/>
<reference evidence="4" key="2">
    <citation type="submission" date="2011-03" db="EMBL/GenBank/DDBJ databases">
        <title>The complete genome of Hippea maritima DSM 10411.</title>
        <authorList>
            <consortium name="US DOE Joint Genome Institute (JGI-PGF)"/>
            <person name="Lucas S."/>
            <person name="Copeland A."/>
            <person name="Lapidus A."/>
            <person name="Bruce D."/>
            <person name="Goodwin L."/>
            <person name="Pitluck S."/>
            <person name="Peters L."/>
            <person name="Kyrpides N."/>
            <person name="Mavromatis K."/>
            <person name="Pagani I."/>
            <person name="Ivanova N."/>
            <person name="Mikhailova N."/>
            <person name="Lu M."/>
            <person name="Detter J.C."/>
            <person name="Tapia R."/>
            <person name="Han C."/>
            <person name="Land M."/>
            <person name="Hauser L."/>
            <person name="Markowitz V."/>
            <person name="Cheng J.-F."/>
            <person name="Hugenholtz P."/>
            <person name="Woyke T."/>
            <person name="Wu D."/>
            <person name="Spring S."/>
            <person name="Schroeder M."/>
            <person name="Brambilla E."/>
            <person name="Klenk H.-P."/>
            <person name="Eisen J.A."/>
        </authorList>
    </citation>
    <scope>NUCLEOTIDE SEQUENCE [LARGE SCALE GENOMIC DNA]</scope>
    <source>
        <strain evidence="4">ATCC 700847 / DSM 10411 / MH2</strain>
    </source>
</reference>
<evidence type="ECO:0000313" key="3">
    <source>
        <dbReference type="EMBL" id="AEA33915.1"/>
    </source>
</evidence>
<keyword evidence="4" id="KW-1185">Reference proteome</keyword>
<dbReference type="AlphaFoldDB" id="F2LVY1"/>
<dbReference type="Proteomes" id="UP000008139">
    <property type="component" value="Chromosome"/>
</dbReference>
<dbReference type="PROSITE" id="PS51352">
    <property type="entry name" value="THIOREDOXIN_2"/>
    <property type="match status" value="1"/>
</dbReference>
<reference evidence="3 4" key="1">
    <citation type="journal article" date="2011" name="Stand. Genomic Sci.">
        <title>Complete genome sequence of the thermophilic sulfur-reducer Hippea maritima type strain (MH(2)).</title>
        <authorList>
            <person name="Huntemann M."/>
            <person name="Lu M."/>
            <person name="Nolan M."/>
            <person name="Lapidus A."/>
            <person name="Lucas S."/>
            <person name="Hammon N."/>
            <person name="Deshpande S."/>
            <person name="Cheng J.F."/>
            <person name="Tapia R."/>
            <person name="Han C."/>
            <person name="Goodwin L."/>
            <person name="Pitluck S."/>
            <person name="Liolios K."/>
            <person name="Pagani I."/>
            <person name="Ivanova N."/>
            <person name="Ovchinikova G."/>
            <person name="Pati A."/>
            <person name="Chen A."/>
            <person name="Palaniappan K."/>
            <person name="Land M."/>
            <person name="Hauser L."/>
            <person name="Jeffries C.D."/>
            <person name="Detter J.C."/>
            <person name="Brambilla E.M."/>
            <person name="Rohde M."/>
            <person name="Spring S."/>
            <person name="Goker M."/>
            <person name="Woyke T."/>
            <person name="Bristow J."/>
            <person name="Eisen J.A."/>
            <person name="Markowitz V."/>
            <person name="Hugenholtz P."/>
            <person name="Kyrpides N.C."/>
            <person name="Klenk H.P."/>
            <person name="Mavromatis K."/>
        </authorList>
    </citation>
    <scope>NUCLEOTIDE SEQUENCE [LARGE SCALE GENOMIC DNA]</scope>
    <source>
        <strain evidence="4">ATCC 700847 / DSM 10411 / MH2</strain>
    </source>
</reference>
<name>F2LVY1_HIPMA</name>